<dbReference type="EMBL" id="JACXVP010000009">
    <property type="protein sequence ID" value="KAG5584625.1"/>
    <property type="molecule type" value="Genomic_DNA"/>
</dbReference>
<keyword evidence="1" id="KW-0862">Zinc</keyword>
<evidence type="ECO:0000313" key="4">
    <source>
        <dbReference type="EMBL" id="KAG5584625.1"/>
    </source>
</evidence>
<dbReference type="PROSITE" id="PS50158">
    <property type="entry name" value="ZF_CCHC"/>
    <property type="match status" value="1"/>
</dbReference>
<proteinExistence type="predicted"/>
<evidence type="ECO:0000256" key="1">
    <source>
        <dbReference type="PROSITE-ProRule" id="PRU00047"/>
    </source>
</evidence>
<dbReference type="PANTHER" id="PTHR34222">
    <property type="entry name" value="GAG_PRE-INTEGRS DOMAIN-CONTAINING PROTEIN"/>
    <property type="match status" value="1"/>
</dbReference>
<dbReference type="OrthoDB" id="1305802at2759"/>
<feature type="compositionally biased region" description="Polar residues" evidence="2">
    <location>
        <begin position="21"/>
        <end position="34"/>
    </location>
</feature>
<reference evidence="4 5" key="1">
    <citation type="submission" date="2020-09" db="EMBL/GenBank/DDBJ databases">
        <title>De no assembly of potato wild relative species, Solanum commersonii.</title>
        <authorList>
            <person name="Cho K."/>
        </authorList>
    </citation>
    <scope>NUCLEOTIDE SEQUENCE [LARGE SCALE GENOMIC DNA]</scope>
    <source>
        <strain evidence="4">LZ3.2</strain>
        <tissue evidence="4">Leaf</tissue>
    </source>
</reference>
<protein>
    <recommendedName>
        <fullName evidence="3">CCHC-type domain-containing protein</fullName>
    </recommendedName>
</protein>
<dbReference type="GO" id="GO:0008270">
    <property type="term" value="F:zinc ion binding"/>
    <property type="evidence" value="ECO:0007669"/>
    <property type="project" value="UniProtKB-KW"/>
</dbReference>
<evidence type="ECO:0000313" key="5">
    <source>
        <dbReference type="Proteomes" id="UP000824120"/>
    </source>
</evidence>
<keyword evidence="1" id="KW-0863">Zinc-finger</keyword>
<feature type="region of interest" description="Disordered" evidence="2">
    <location>
        <begin position="1"/>
        <end position="42"/>
    </location>
</feature>
<dbReference type="Proteomes" id="UP000824120">
    <property type="component" value="Chromosome 9"/>
</dbReference>
<dbReference type="PANTHER" id="PTHR34222:SF33">
    <property type="entry name" value="RETROTRANSPOSON GAG DOMAIN-CONTAINING PROTEIN"/>
    <property type="match status" value="1"/>
</dbReference>
<sequence>MVAGQGRGSYRSGNPPFKGIQATQKVGNTGNQKFGRTFPKNKPRRVKYNPNVSCTYCGKIGHVYDDCFRLIGFPDDFEFTKTKNSQNLVKGNAVITGEEAEAFSGNHEDSRNMWNLQFPNKENCNQFLSKEQYSNLVNQVRMDVRNNQGTCSGTTINANAVAGTILKYSGSCFTVYNSRTWIIDSGASEHMCFDSKFFISLIPLSLPLHLSLPNSFKDHLMRKEQVFGEVGDGLYLLKAPRMQSNSLKEVVSFQKGRNSKYVSSDLVSIPKGNISSNVTLFCF</sequence>
<dbReference type="GO" id="GO:0003676">
    <property type="term" value="F:nucleic acid binding"/>
    <property type="evidence" value="ECO:0007669"/>
    <property type="project" value="InterPro"/>
</dbReference>
<evidence type="ECO:0000259" key="3">
    <source>
        <dbReference type="PROSITE" id="PS50158"/>
    </source>
</evidence>
<comment type="caution">
    <text evidence="4">The sequence shown here is derived from an EMBL/GenBank/DDBJ whole genome shotgun (WGS) entry which is preliminary data.</text>
</comment>
<keyword evidence="5" id="KW-1185">Reference proteome</keyword>
<organism evidence="4 5">
    <name type="scientific">Solanum commersonii</name>
    <name type="common">Commerson's wild potato</name>
    <name type="synonym">Commerson's nightshade</name>
    <dbReference type="NCBI Taxonomy" id="4109"/>
    <lineage>
        <taxon>Eukaryota</taxon>
        <taxon>Viridiplantae</taxon>
        <taxon>Streptophyta</taxon>
        <taxon>Embryophyta</taxon>
        <taxon>Tracheophyta</taxon>
        <taxon>Spermatophyta</taxon>
        <taxon>Magnoliopsida</taxon>
        <taxon>eudicotyledons</taxon>
        <taxon>Gunneridae</taxon>
        <taxon>Pentapetalae</taxon>
        <taxon>asterids</taxon>
        <taxon>lamiids</taxon>
        <taxon>Solanales</taxon>
        <taxon>Solanaceae</taxon>
        <taxon>Solanoideae</taxon>
        <taxon>Solaneae</taxon>
        <taxon>Solanum</taxon>
    </lineage>
</organism>
<feature type="domain" description="CCHC-type" evidence="3">
    <location>
        <begin position="54"/>
        <end position="67"/>
    </location>
</feature>
<dbReference type="AlphaFoldDB" id="A0A9J5X8I2"/>
<accession>A0A9J5X8I2</accession>
<evidence type="ECO:0000256" key="2">
    <source>
        <dbReference type="SAM" id="MobiDB-lite"/>
    </source>
</evidence>
<dbReference type="InterPro" id="IPR001878">
    <property type="entry name" value="Znf_CCHC"/>
</dbReference>
<name>A0A9J5X8I2_SOLCO</name>
<keyword evidence="1" id="KW-0479">Metal-binding</keyword>
<gene>
    <name evidence="4" type="ORF">H5410_045059</name>
</gene>